<keyword evidence="4 6" id="KW-0732">Signal</keyword>
<dbReference type="InterPro" id="IPR036941">
    <property type="entry name" value="Rcpt_L-dom_sf"/>
</dbReference>
<feature type="domain" description="Receptor L-domain" evidence="7">
    <location>
        <begin position="47"/>
        <end position="96"/>
    </location>
</feature>
<evidence type="ECO:0000256" key="1">
    <source>
        <dbReference type="ARBA" id="ARBA00004191"/>
    </source>
</evidence>
<feature type="domain" description="Secretion system C-terminal sorting" evidence="8">
    <location>
        <begin position="497"/>
        <end position="561"/>
    </location>
</feature>
<dbReference type="EMBL" id="PYAS01000007">
    <property type="protein sequence ID" value="PSL28053.1"/>
    <property type="molecule type" value="Genomic_DNA"/>
</dbReference>
<comment type="caution">
    <text evidence="9">The sequence shown here is derived from an EMBL/GenBank/DDBJ whole genome shotgun (WGS) entry which is preliminary data.</text>
</comment>
<gene>
    <name evidence="9" type="ORF">CLV60_107318</name>
</gene>
<accession>A0A2P8G253</accession>
<feature type="chain" id="PRO_5015142298" evidence="6">
    <location>
        <begin position="24"/>
        <end position="566"/>
    </location>
</feature>
<evidence type="ECO:0000313" key="9">
    <source>
        <dbReference type="EMBL" id="PSL28053.1"/>
    </source>
</evidence>
<dbReference type="InterPro" id="IPR032675">
    <property type="entry name" value="LRR_dom_sf"/>
</dbReference>
<evidence type="ECO:0000256" key="5">
    <source>
        <dbReference type="ARBA" id="ARBA00023180"/>
    </source>
</evidence>
<name>A0A2P8G253_9BACT</name>
<keyword evidence="3" id="KW-0964">Secreted</keyword>
<keyword evidence="5" id="KW-0325">Glycoprotein</keyword>
<evidence type="ECO:0000256" key="4">
    <source>
        <dbReference type="ARBA" id="ARBA00022729"/>
    </source>
</evidence>
<keyword evidence="10" id="KW-1185">Reference proteome</keyword>
<dbReference type="PANTHER" id="PTHR31018">
    <property type="entry name" value="SPORULATION-SPECIFIC PROTEIN-RELATED"/>
    <property type="match status" value="1"/>
</dbReference>
<organism evidence="9 10">
    <name type="scientific">Dyadobacter jiangsuensis</name>
    <dbReference type="NCBI Taxonomy" id="1591085"/>
    <lineage>
        <taxon>Bacteria</taxon>
        <taxon>Pseudomonadati</taxon>
        <taxon>Bacteroidota</taxon>
        <taxon>Cytophagia</taxon>
        <taxon>Cytophagales</taxon>
        <taxon>Spirosomataceae</taxon>
        <taxon>Dyadobacter</taxon>
    </lineage>
</organism>
<dbReference type="PANTHER" id="PTHR31018:SF3">
    <property type="entry name" value="RECEPTOR PROTEIN-TYROSINE KINASE"/>
    <property type="match status" value="1"/>
</dbReference>
<evidence type="ECO:0000259" key="8">
    <source>
        <dbReference type="Pfam" id="PF18962"/>
    </source>
</evidence>
<dbReference type="Gene3D" id="3.80.10.10">
    <property type="entry name" value="Ribonuclease Inhibitor"/>
    <property type="match status" value="1"/>
</dbReference>
<reference evidence="9 10" key="1">
    <citation type="submission" date="2018-03" db="EMBL/GenBank/DDBJ databases">
        <title>Genomic Encyclopedia of Archaeal and Bacterial Type Strains, Phase II (KMG-II): from individual species to whole genera.</title>
        <authorList>
            <person name="Goeker M."/>
        </authorList>
    </citation>
    <scope>NUCLEOTIDE SEQUENCE [LARGE SCALE GENOMIC DNA]</scope>
    <source>
        <strain evidence="9 10">DSM 29057</strain>
    </source>
</reference>
<dbReference type="NCBIfam" id="TIGR04183">
    <property type="entry name" value="Por_Secre_tail"/>
    <property type="match status" value="1"/>
</dbReference>
<evidence type="ECO:0000256" key="2">
    <source>
        <dbReference type="ARBA" id="ARBA00022512"/>
    </source>
</evidence>
<dbReference type="OrthoDB" id="917318at2"/>
<dbReference type="InterPro" id="IPR051648">
    <property type="entry name" value="CWI-Assembly_Regulator"/>
</dbReference>
<dbReference type="RefSeq" id="WP_106596514.1">
    <property type="nucleotide sequence ID" value="NZ_PYAS01000007.1"/>
</dbReference>
<dbReference type="GO" id="GO:0030313">
    <property type="term" value="C:cell envelope"/>
    <property type="evidence" value="ECO:0007669"/>
    <property type="project" value="UniProtKB-SubCell"/>
</dbReference>
<dbReference type="InterPro" id="IPR026444">
    <property type="entry name" value="Secre_tail"/>
</dbReference>
<dbReference type="InterPro" id="IPR000494">
    <property type="entry name" value="Rcpt_L-dom"/>
</dbReference>
<evidence type="ECO:0000313" key="10">
    <source>
        <dbReference type="Proteomes" id="UP000241964"/>
    </source>
</evidence>
<feature type="signal peptide" evidence="6">
    <location>
        <begin position="1"/>
        <end position="23"/>
    </location>
</feature>
<comment type="subcellular location">
    <subcellularLocation>
        <location evidence="1">Secreted</location>
        <location evidence="1">Cell wall</location>
    </subcellularLocation>
</comment>
<keyword evidence="2" id="KW-0134">Cell wall</keyword>
<dbReference type="Pfam" id="PF18962">
    <property type="entry name" value="Por_Secre_tail"/>
    <property type="match status" value="1"/>
</dbReference>
<proteinExistence type="predicted"/>
<sequence length="566" mass="60505">MKTALCKFLQVCLLISLAFSALKAQTCSFTDLRLNSQAAVNSFSSSCKTISGDITVSGTDITDLSPLQNIETMNGKLTIQNNPALSSLNGLRNLATAQHLLIYYNDLLTDLTGLEKLKSIWGTTHIRYNKGLVNLKGLDSLVNANTFYITNNDSLKSLSGLGSLETVSDILAIGSNKSLASLNGLTKLNAVSRINIGENDALTDLSGLEKLTSVSYQMHVTYNKNLTSLNGLTSLNYLSEAYIGNNDRLPDLSGLENVRSVYWLVIGSNNSLTSLTGLHNLLSATNFIIRGNALLTDLSGLDGLTNVGWLQISDNPALTSLSGLGTGTNAGRTSANERVAALTLGGLVIRGNALLTSCSIAAVCDFVNTNTATISGNGAGCDSQAAVQVGCSALPVTLSRFTADAEAGTAILRWTTTEERDAAVFEVEHSLDARAWYKAGEQDATGESNAVVHYQWVHPTPANGQNYYRLKMKDLDGSYSYSQIASLRFDGKAPASVYPNPVSDVLIIENSKEIVLFRIINTEGRKVYEAARVPDAVPVKGLAAGSYQVQITRKNGLVQKQRIAIL</sequence>
<evidence type="ECO:0000259" key="7">
    <source>
        <dbReference type="Pfam" id="PF01030"/>
    </source>
</evidence>
<dbReference type="Pfam" id="PF01030">
    <property type="entry name" value="Recep_L_domain"/>
    <property type="match status" value="1"/>
</dbReference>
<dbReference type="SUPFAM" id="SSF52058">
    <property type="entry name" value="L domain-like"/>
    <property type="match status" value="2"/>
</dbReference>
<protein>
    <submittedName>
        <fullName evidence="9">Putative secreted protein (Por secretion system target)</fullName>
    </submittedName>
</protein>
<evidence type="ECO:0000256" key="3">
    <source>
        <dbReference type="ARBA" id="ARBA00022525"/>
    </source>
</evidence>
<dbReference type="Proteomes" id="UP000241964">
    <property type="component" value="Unassembled WGS sequence"/>
</dbReference>
<dbReference type="AlphaFoldDB" id="A0A2P8G253"/>
<dbReference type="Gene3D" id="3.80.20.20">
    <property type="entry name" value="Receptor L-domain"/>
    <property type="match status" value="1"/>
</dbReference>
<evidence type="ECO:0000256" key="6">
    <source>
        <dbReference type="SAM" id="SignalP"/>
    </source>
</evidence>